<evidence type="ECO:0000313" key="8">
    <source>
        <dbReference type="EMBL" id="GAO47860.1"/>
    </source>
</evidence>
<dbReference type="Gene3D" id="1.20.1340.10">
    <property type="entry name" value="dopa decarboxylase, N-terminal domain"/>
    <property type="match status" value="1"/>
</dbReference>
<dbReference type="GO" id="GO:0005737">
    <property type="term" value="C:cytoplasm"/>
    <property type="evidence" value="ECO:0007669"/>
    <property type="project" value="TreeGrafter"/>
</dbReference>
<dbReference type="InterPro" id="IPR015424">
    <property type="entry name" value="PyrdxlP-dep_Trfase"/>
</dbReference>
<dbReference type="Gene3D" id="3.90.1150.10">
    <property type="entry name" value="Aspartate Aminotransferase, domain 1"/>
    <property type="match status" value="1"/>
</dbReference>
<dbReference type="GO" id="GO:0030170">
    <property type="term" value="F:pyridoxal phosphate binding"/>
    <property type="evidence" value="ECO:0007669"/>
    <property type="project" value="InterPro"/>
</dbReference>
<reference evidence="8 9" key="2">
    <citation type="journal article" date="2014" name="J. Gen. Appl. Microbiol.">
        <title>The early diverging ascomycetous budding yeast Saitoella complicata has three histone deacetylases belonging to the Clr6, Hos2, and Rpd3 lineages.</title>
        <authorList>
            <person name="Nishida H."/>
            <person name="Matsumoto T."/>
            <person name="Kondo S."/>
            <person name="Hamamoto M."/>
            <person name="Yoshikawa H."/>
        </authorList>
    </citation>
    <scope>NUCLEOTIDE SEQUENCE [LARGE SCALE GENOMIC DNA]</scope>
    <source>
        <strain evidence="8 9">NRRL Y-17804</strain>
    </source>
</reference>
<dbReference type="PANTHER" id="PTHR11999:SF70">
    <property type="entry name" value="MIP05841P"/>
    <property type="match status" value="1"/>
</dbReference>
<feature type="region of interest" description="Disordered" evidence="7">
    <location>
        <begin position="70"/>
        <end position="106"/>
    </location>
</feature>
<dbReference type="Pfam" id="PF00282">
    <property type="entry name" value="Pyridoxal_deC"/>
    <property type="match status" value="1"/>
</dbReference>
<protein>
    <recommendedName>
        <fullName evidence="10">Aromatic-L-amino-acid decarboxylase</fullName>
    </recommendedName>
</protein>
<dbReference type="InterPro" id="IPR010977">
    <property type="entry name" value="Aromatic_deC"/>
</dbReference>
<reference evidence="8 9" key="1">
    <citation type="journal article" date="2011" name="J. Gen. Appl. Microbiol.">
        <title>Draft genome sequencing of the enigmatic yeast Saitoella complicata.</title>
        <authorList>
            <person name="Nishida H."/>
            <person name="Hamamoto M."/>
            <person name="Sugiyama J."/>
        </authorList>
    </citation>
    <scope>NUCLEOTIDE SEQUENCE [LARGE SCALE GENOMIC DNA]</scope>
    <source>
        <strain evidence="8 9">NRRL Y-17804</strain>
    </source>
</reference>
<evidence type="ECO:0000256" key="3">
    <source>
        <dbReference type="ARBA" id="ARBA00022793"/>
    </source>
</evidence>
<evidence type="ECO:0000256" key="6">
    <source>
        <dbReference type="PIRSR" id="PIRSR602129-50"/>
    </source>
</evidence>
<evidence type="ECO:0000313" key="9">
    <source>
        <dbReference type="Proteomes" id="UP000033140"/>
    </source>
</evidence>
<evidence type="ECO:0008006" key="10">
    <source>
        <dbReference type="Google" id="ProtNLM"/>
    </source>
</evidence>
<dbReference type="Gene3D" id="3.40.640.10">
    <property type="entry name" value="Type I PLP-dependent aspartate aminotransferase-like (Major domain)"/>
    <property type="match status" value="1"/>
</dbReference>
<dbReference type="InterPro" id="IPR002129">
    <property type="entry name" value="PyrdxlP-dep_de-COase"/>
</dbReference>
<dbReference type="Proteomes" id="UP000033140">
    <property type="component" value="Unassembled WGS sequence"/>
</dbReference>
<dbReference type="EMBL" id="BACD03000011">
    <property type="protein sequence ID" value="GAO47860.1"/>
    <property type="molecule type" value="Genomic_DNA"/>
</dbReference>
<feature type="modified residue" description="N6-(pyridoxal phosphate)lysine" evidence="6">
    <location>
        <position position="431"/>
    </location>
</feature>
<comment type="cofactor">
    <cofactor evidence="1 6">
        <name>pyridoxal 5'-phosphate</name>
        <dbReference type="ChEBI" id="CHEBI:597326"/>
    </cofactor>
</comment>
<evidence type="ECO:0000256" key="4">
    <source>
        <dbReference type="ARBA" id="ARBA00022898"/>
    </source>
</evidence>
<reference evidence="8 9" key="3">
    <citation type="journal article" date="2015" name="Genome Announc.">
        <title>Draft Genome Sequence of the Archiascomycetous Yeast Saitoella complicata.</title>
        <authorList>
            <person name="Yamauchi K."/>
            <person name="Kondo S."/>
            <person name="Hamamoto M."/>
            <person name="Takahashi Y."/>
            <person name="Ogura Y."/>
            <person name="Hayashi T."/>
            <person name="Nishida H."/>
        </authorList>
    </citation>
    <scope>NUCLEOTIDE SEQUENCE [LARGE SCALE GENOMIC DNA]</scope>
    <source>
        <strain evidence="8 9">NRRL Y-17804</strain>
    </source>
</reference>
<keyword evidence="4 6" id="KW-0663">Pyridoxal phosphate</keyword>
<dbReference type="SUPFAM" id="SSF53383">
    <property type="entry name" value="PLP-dependent transferases"/>
    <property type="match status" value="1"/>
</dbReference>
<comment type="caution">
    <text evidence="8">The sequence shown here is derived from an EMBL/GenBank/DDBJ whole genome shotgun (WGS) entry which is preliminary data.</text>
</comment>
<comment type="similarity">
    <text evidence="2">Belongs to the group II decarboxylase family.</text>
</comment>
<dbReference type="InterPro" id="IPR021115">
    <property type="entry name" value="Pyridoxal-P_BS"/>
</dbReference>
<dbReference type="STRING" id="698492.A0A0E9NEP3"/>
<dbReference type="PROSITE" id="PS00392">
    <property type="entry name" value="DDC_GAD_HDC_YDC"/>
    <property type="match status" value="1"/>
</dbReference>
<evidence type="ECO:0000256" key="7">
    <source>
        <dbReference type="SAM" id="MobiDB-lite"/>
    </source>
</evidence>
<name>A0A0E9NEP3_SAICN</name>
<evidence type="ECO:0000256" key="2">
    <source>
        <dbReference type="ARBA" id="ARBA00009533"/>
    </source>
</evidence>
<dbReference type="GO" id="GO:0016831">
    <property type="term" value="F:carboxy-lyase activity"/>
    <property type="evidence" value="ECO:0007669"/>
    <property type="project" value="UniProtKB-KW"/>
</dbReference>
<gene>
    <name evidence="8" type="ORF">G7K_2056-t1</name>
</gene>
<accession>A0A0E9NEP3</accession>
<feature type="compositionally biased region" description="Basic and acidic residues" evidence="7">
    <location>
        <begin position="90"/>
        <end position="106"/>
    </location>
</feature>
<sequence length="620" mass="69071">MNAPGTLPSAAAWYLEISSNLNTRSRRHRLCIYSIGFIRARAQSASLSQELRDLGVVAQPPPKHVDLWTRVSPRPENSGSGSRVWSVRTADGRVGKSPREQDAERCDLTSTATGIVPSSVEWKRGTSKMDGEEFRKAGYAAIDEICKYYETLPARKVVSDVEPGYLASLLPTSMPDSGEAWSQIQSDIEDKIVPGLTHWQHPNFLAFFPANATFPGILGDMYSTAFTCAAFNWICSPAVTELETIVLDWLARALSLPSCYLSAAHGGGVIQGSASEALVTVMVAARDRYLDRFGEDRRKKAEARGRLMAFGSEMTHSSTLKAALICGVEYRTIPVEEGTWRLRGEALKKAIDEAREEGWIPFFLTATIGTTATCAVDAVDAIAEWKQQEGNDDVWIHVDAAYAGAALILPEYQHLTPPLAHFDSFDMNMHKWLLTPFDASCLFVRERKHLIDALSVTPSYLRNKASESGRVIDYRDWQVPLGRRFRGLKVWFVMRTYGLAGLREHVRRTIELGEGFAANIRTRDDLFEIIAPPAYALTVFTVRSPDPEVMSDNELTKKVYERINLDGEFFLTHSVVGGQDVIRVVGGSPQLRKEHLDRCFEVVVKFAEDVSKEVTENMPN</sequence>
<proteinExistence type="inferred from homology"/>
<dbReference type="GO" id="GO:0019752">
    <property type="term" value="P:carboxylic acid metabolic process"/>
    <property type="evidence" value="ECO:0007669"/>
    <property type="project" value="InterPro"/>
</dbReference>
<dbReference type="InterPro" id="IPR015422">
    <property type="entry name" value="PyrdxlP-dep_Trfase_small"/>
</dbReference>
<dbReference type="GO" id="GO:0006520">
    <property type="term" value="P:amino acid metabolic process"/>
    <property type="evidence" value="ECO:0007669"/>
    <property type="project" value="InterPro"/>
</dbReference>
<evidence type="ECO:0000256" key="5">
    <source>
        <dbReference type="ARBA" id="ARBA00023239"/>
    </source>
</evidence>
<dbReference type="PANTHER" id="PTHR11999">
    <property type="entry name" value="GROUP II PYRIDOXAL-5-PHOSPHATE DECARBOXYLASE"/>
    <property type="match status" value="1"/>
</dbReference>
<keyword evidence="5" id="KW-0456">Lyase</keyword>
<dbReference type="AlphaFoldDB" id="A0A0E9NEP3"/>
<dbReference type="OMA" id="NPGFNWS"/>
<dbReference type="InterPro" id="IPR015421">
    <property type="entry name" value="PyrdxlP-dep_Trfase_major"/>
</dbReference>
<organism evidence="8 9">
    <name type="scientific">Saitoella complicata (strain BCRC 22490 / CBS 7301 / JCM 7358 / NBRC 10748 / NRRL Y-17804)</name>
    <dbReference type="NCBI Taxonomy" id="698492"/>
    <lineage>
        <taxon>Eukaryota</taxon>
        <taxon>Fungi</taxon>
        <taxon>Dikarya</taxon>
        <taxon>Ascomycota</taxon>
        <taxon>Taphrinomycotina</taxon>
        <taxon>Taphrinomycotina incertae sedis</taxon>
        <taxon>Saitoella</taxon>
    </lineage>
</organism>
<keyword evidence="9" id="KW-1185">Reference proteome</keyword>
<keyword evidence="3" id="KW-0210">Decarboxylase</keyword>
<dbReference type="PRINTS" id="PR00800">
    <property type="entry name" value="YHDCRBOXLASE"/>
</dbReference>
<evidence type="ECO:0000256" key="1">
    <source>
        <dbReference type="ARBA" id="ARBA00001933"/>
    </source>
</evidence>